<name>A0A9P5MVS6_9AGAM</name>
<feature type="transmembrane region" description="Helical" evidence="2">
    <location>
        <begin position="346"/>
        <end position="366"/>
    </location>
</feature>
<sequence length="368" mass="39518">MTIPPNDAFTLTSHSDSTPSLRSSRSRSLTRSPSPKIAFTTSQHASSGESKRRPSRRQRKSNGFVSDSVKLADVDEALERAFNGNGHANGIAPRDKAIAPTAQAKKIDWEIPRKALHSSIGFVTLYLYASHGSPERVVVMLSSAMLIIVPADILRLNYPPFERSYERVVGFLMRESEKKHTNGVIWYIIGVVFVLSQYPLDVALISIMILSWADTAASTFGRLWGCYTPPLPSRVPIIGLPLAPRKSLAGFLAASITGAAIVFSCWSWLLPAVGGAEPAWDWTRGVSGPGVDHSPLGQGMKAVLRDAGLSGLPTGGWVGLAVISIVSGLVTGIAEALDLGKLDDNMTLPILSGGCIWGLLKLLSWFSS</sequence>
<evidence type="ECO:0008006" key="5">
    <source>
        <dbReference type="Google" id="ProtNLM"/>
    </source>
</evidence>
<feature type="compositionally biased region" description="Polar residues" evidence="1">
    <location>
        <begin position="39"/>
        <end position="48"/>
    </location>
</feature>
<evidence type="ECO:0000313" key="3">
    <source>
        <dbReference type="EMBL" id="KAF8479995.1"/>
    </source>
</evidence>
<keyword evidence="4" id="KW-1185">Reference proteome</keyword>
<dbReference type="PANTHER" id="PTHR31303:SF1">
    <property type="entry name" value="CTP-DEPENDENT DIACYLGLYCEROL KINASE 1"/>
    <property type="match status" value="1"/>
</dbReference>
<comment type="caution">
    <text evidence="3">The sequence shown here is derived from an EMBL/GenBank/DDBJ whole genome shotgun (WGS) entry which is preliminary data.</text>
</comment>
<dbReference type="Proteomes" id="UP000759537">
    <property type="component" value="Unassembled WGS sequence"/>
</dbReference>
<feature type="transmembrane region" description="Helical" evidence="2">
    <location>
        <begin position="314"/>
        <end position="334"/>
    </location>
</feature>
<dbReference type="PANTHER" id="PTHR31303">
    <property type="entry name" value="CTP-DEPENDENT DIACYLGLYCEROL KINASE 1"/>
    <property type="match status" value="1"/>
</dbReference>
<feature type="transmembrane region" description="Helical" evidence="2">
    <location>
        <begin position="179"/>
        <end position="198"/>
    </location>
</feature>
<dbReference type="GO" id="GO:0005789">
    <property type="term" value="C:endoplasmic reticulum membrane"/>
    <property type="evidence" value="ECO:0007669"/>
    <property type="project" value="TreeGrafter"/>
</dbReference>
<dbReference type="InterPro" id="IPR037997">
    <property type="entry name" value="Dgk1-like"/>
</dbReference>
<dbReference type="AlphaFoldDB" id="A0A9P5MVS6"/>
<reference evidence="3" key="1">
    <citation type="submission" date="2019-10" db="EMBL/GenBank/DDBJ databases">
        <authorList>
            <consortium name="DOE Joint Genome Institute"/>
            <person name="Kuo A."/>
            <person name="Miyauchi S."/>
            <person name="Kiss E."/>
            <person name="Drula E."/>
            <person name="Kohler A."/>
            <person name="Sanchez-Garcia M."/>
            <person name="Andreopoulos B."/>
            <person name="Barry K.W."/>
            <person name="Bonito G."/>
            <person name="Buee M."/>
            <person name="Carver A."/>
            <person name="Chen C."/>
            <person name="Cichocki N."/>
            <person name="Clum A."/>
            <person name="Culley D."/>
            <person name="Crous P.W."/>
            <person name="Fauchery L."/>
            <person name="Girlanda M."/>
            <person name="Hayes R."/>
            <person name="Keri Z."/>
            <person name="LaButti K."/>
            <person name="Lipzen A."/>
            <person name="Lombard V."/>
            <person name="Magnuson J."/>
            <person name="Maillard F."/>
            <person name="Morin E."/>
            <person name="Murat C."/>
            <person name="Nolan M."/>
            <person name="Ohm R."/>
            <person name="Pangilinan J."/>
            <person name="Pereira M."/>
            <person name="Perotto S."/>
            <person name="Peter M."/>
            <person name="Riley R."/>
            <person name="Sitrit Y."/>
            <person name="Stielow B."/>
            <person name="Szollosi G."/>
            <person name="Zifcakova L."/>
            <person name="Stursova M."/>
            <person name="Spatafora J.W."/>
            <person name="Tedersoo L."/>
            <person name="Vaario L.-M."/>
            <person name="Yamada A."/>
            <person name="Yan M."/>
            <person name="Wang P."/>
            <person name="Xu J."/>
            <person name="Bruns T."/>
            <person name="Baldrian P."/>
            <person name="Vilgalys R."/>
            <person name="Henrissat B."/>
            <person name="Grigoriev I.V."/>
            <person name="Hibbett D."/>
            <person name="Nagy L.G."/>
            <person name="Martin F.M."/>
        </authorList>
    </citation>
    <scope>NUCLEOTIDE SEQUENCE</scope>
    <source>
        <strain evidence="3">Prilba</strain>
    </source>
</reference>
<organism evidence="3 4">
    <name type="scientific">Russula ochroleuca</name>
    <dbReference type="NCBI Taxonomy" id="152965"/>
    <lineage>
        <taxon>Eukaryota</taxon>
        <taxon>Fungi</taxon>
        <taxon>Dikarya</taxon>
        <taxon>Basidiomycota</taxon>
        <taxon>Agaricomycotina</taxon>
        <taxon>Agaricomycetes</taxon>
        <taxon>Russulales</taxon>
        <taxon>Russulaceae</taxon>
        <taxon>Russula</taxon>
    </lineage>
</organism>
<reference evidence="3" key="2">
    <citation type="journal article" date="2020" name="Nat. Commun.">
        <title>Large-scale genome sequencing of mycorrhizal fungi provides insights into the early evolution of symbiotic traits.</title>
        <authorList>
            <person name="Miyauchi S."/>
            <person name="Kiss E."/>
            <person name="Kuo A."/>
            <person name="Drula E."/>
            <person name="Kohler A."/>
            <person name="Sanchez-Garcia M."/>
            <person name="Morin E."/>
            <person name="Andreopoulos B."/>
            <person name="Barry K.W."/>
            <person name="Bonito G."/>
            <person name="Buee M."/>
            <person name="Carver A."/>
            <person name="Chen C."/>
            <person name="Cichocki N."/>
            <person name="Clum A."/>
            <person name="Culley D."/>
            <person name="Crous P.W."/>
            <person name="Fauchery L."/>
            <person name="Girlanda M."/>
            <person name="Hayes R.D."/>
            <person name="Keri Z."/>
            <person name="LaButti K."/>
            <person name="Lipzen A."/>
            <person name="Lombard V."/>
            <person name="Magnuson J."/>
            <person name="Maillard F."/>
            <person name="Murat C."/>
            <person name="Nolan M."/>
            <person name="Ohm R.A."/>
            <person name="Pangilinan J."/>
            <person name="Pereira M.F."/>
            <person name="Perotto S."/>
            <person name="Peter M."/>
            <person name="Pfister S."/>
            <person name="Riley R."/>
            <person name="Sitrit Y."/>
            <person name="Stielow J.B."/>
            <person name="Szollosi G."/>
            <person name="Zifcakova L."/>
            <person name="Stursova M."/>
            <person name="Spatafora J.W."/>
            <person name="Tedersoo L."/>
            <person name="Vaario L.M."/>
            <person name="Yamada A."/>
            <person name="Yan M."/>
            <person name="Wang P."/>
            <person name="Xu J."/>
            <person name="Bruns T."/>
            <person name="Baldrian P."/>
            <person name="Vilgalys R."/>
            <person name="Dunand C."/>
            <person name="Henrissat B."/>
            <person name="Grigoriev I.V."/>
            <person name="Hibbett D."/>
            <person name="Nagy L.G."/>
            <person name="Martin F.M."/>
        </authorList>
    </citation>
    <scope>NUCLEOTIDE SEQUENCE</scope>
    <source>
        <strain evidence="3">Prilba</strain>
    </source>
</reference>
<dbReference type="EMBL" id="WHVB01000008">
    <property type="protein sequence ID" value="KAF8479995.1"/>
    <property type="molecule type" value="Genomic_DNA"/>
</dbReference>
<dbReference type="OrthoDB" id="5673at2759"/>
<evidence type="ECO:0000256" key="1">
    <source>
        <dbReference type="SAM" id="MobiDB-lite"/>
    </source>
</evidence>
<feature type="transmembrane region" description="Helical" evidence="2">
    <location>
        <begin position="248"/>
        <end position="269"/>
    </location>
</feature>
<protein>
    <recommendedName>
        <fullName evidence="5">Phosphatidate cytidylyltransferase</fullName>
    </recommendedName>
</protein>
<feature type="compositionally biased region" description="Low complexity" evidence="1">
    <location>
        <begin position="12"/>
        <end position="35"/>
    </location>
</feature>
<proteinExistence type="predicted"/>
<gene>
    <name evidence="3" type="ORF">DFH94DRAFT_793790</name>
</gene>
<accession>A0A9P5MVS6</accession>
<feature type="region of interest" description="Disordered" evidence="1">
    <location>
        <begin position="1"/>
        <end position="66"/>
    </location>
</feature>
<dbReference type="GO" id="GO:0004143">
    <property type="term" value="F:ATP-dependent diacylglycerol kinase activity"/>
    <property type="evidence" value="ECO:0007669"/>
    <property type="project" value="InterPro"/>
</dbReference>
<keyword evidence="2" id="KW-1133">Transmembrane helix</keyword>
<keyword evidence="2" id="KW-0812">Transmembrane</keyword>
<dbReference type="GO" id="GO:0006654">
    <property type="term" value="P:phosphatidic acid biosynthetic process"/>
    <property type="evidence" value="ECO:0007669"/>
    <property type="project" value="TreeGrafter"/>
</dbReference>
<evidence type="ECO:0000256" key="2">
    <source>
        <dbReference type="SAM" id="Phobius"/>
    </source>
</evidence>
<keyword evidence="2" id="KW-0472">Membrane</keyword>
<evidence type="ECO:0000313" key="4">
    <source>
        <dbReference type="Proteomes" id="UP000759537"/>
    </source>
</evidence>